<dbReference type="EMBL" id="AP027452">
    <property type="protein sequence ID" value="BDY31071.1"/>
    <property type="molecule type" value="Genomic_DNA"/>
</dbReference>
<protein>
    <submittedName>
        <fullName evidence="4">Uncharacterized protein</fullName>
    </submittedName>
</protein>
<feature type="region of interest" description="Disordered" evidence="1">
    <location>
        <begin position="1"/>
        <end position="67"/>
    </location>
</feature>
<evidence type="ECO:0000313" key="5">
    <source>
        <dbReference type="Proteomes" id="UP000465622"/>
    </source>
</evidence>
<evidence type="ECO:0000313" key="6">
    <source>
        <dbReference type="Proteomes" id="UP001241092"/>
    </source>
</evidence>
<reference evidence="3 5" key="1">
    <citation type="journal article" date="2019" name="Emerg. Microbes Infect.">
        <title>Comprehensive subspecies identification of 175 nontuberculous mycobacteria species based on 7547 genomic profiles.</title>
        <authorList>
            <person name="Matsumoto Y."/>
            <person name="Kinjo T."/>
            <person name="Motooka D."/>
            <person name="Nabeya D."/>
            <person name="Jung N."/>
            <person name="Uechi K."/>
            <person name="Horii T."/>
            <person name="Iida T."/>
            <person name="Fujita J."/>
            <person name="Nakamura S."/>
        </authorList>
    </citation>
    <scope>NUCLEOTIDE SEQUENCE [LARGE SCALE GENOMIC DNA]</scope>
    <source>
        <strain evidence="3 5">JCM 12375</strain>
    </source>
</reference>
<feature type="transmembrane region" description="Helical" evidence="2">
    <location>
        <begin position="86"/>
        <end position="107"/>
    </location>
</feature>
<reference evidence="3" key="2">
    <citation type="submission" date="2020-02" db="EMBL/GenBank/DDBJ databases">
        <authorList>
            <person name="Matsumoto Y."/>
            <person name="Motooka D."/>
            <person name="Nakamura S."/>
        </authorList>
    </citation>
    <scope>NUCLEOTIDE SEQUENCE</scope>
    <source>
        <strain evidence="3">JCM 12375</strain>
    </source>
</reference>
<dbReference type="EMBL" id="AP022567">
    <property type="protein sequence ID" value="BBX36247.1"/>
    <property type="molecule type" value="Genomic_DNA"/>
</dbReference>
<evidence type="ECO:0000256" key="1">
    <source>
        <dbReference type="SAM" id="MobiDB-lite"/>
    </source>
</evidence>
<reference evidence="4" key="3">
    <citation type="submission" date="2023-03" db="EMBL/GenBank/DDBJ databases">
        <title>Draft genome sequence of a Mycolicibacterium mageritense strain H4_3_1 isolated from a hybrid biological-inorganic system reactor.</title>
        <authorList>
            <person name="Feng X."/>
            <person name="Kazama D."/>
            <person name="Sato K."/>
            <person name="Kobayashi H."/>
        </authorList>
    </citation>
    <scope>NUCLEOTIDE SEQUENCE</scope>
    <source>
        <strain evidence="4">H4_3_1</strain>
    </source>
</reference>
<feature type="region of interest" description="Disordered" evidence="1">
    <location>
        <begin position="164"/>
        <end position="201"/>
    </location>
</feature>
<dbReference type="Proteomes" id="UP000465622">
    <property type="component" value="Chromosome"/>
</dbReference>
<evidence type="ECO:0000313" key="4">
    <source>
        <dbReference type="EMBL" id="BDY31071.1"/>
    </source>
</evidence>
<organism evidence="4 6">
    <name type="scientific">Mycolicibacterium mageritense</name>
    <name type="common">Mycobacterium mageritense</name>
    <dbReference type="NCBI Taxonomy" id="53462"/>
    <lineage>
        <taxon>Bacteria</taxon>
        <taxon>Bacillati</taxon>
        <taxon>Actinomycetota</taxon>
        <taxon>Actinomycetes</taxon>
        <taxon>Mycobacteriales</taxon>
        <taxon>Mycobacteriaceae</taxon>
        <taxon>Mycolicibacterium</taxon>
    </lineage>
</organism>
<sequence length="201" mass="20946">MGPGSDDQPGEDYQPGQNVQPGEEHRPAPQQGSIRWQEPGVTQPRPPTVAEARARDKAQKAREAAEEWARLQEEKREQRAATGRKVLMGSVAVVGVVGAVALGYHLLHKDEIAATCVKDGTNEVVPDSYCSSGYSSSGGTFIYAGSPYRYYYGGSSGGVGTVARGGTIEQPKGTTAKTKSGTSISRGGFGSSSSYGGSSGS</sequence>
<keyword evidence="5" id="KW-1185">Reference proteome</keyword>
<evidence type="ECO:0000313" key="3">
    <source>
        <dbReference type="EMBL" id="BBX36247.1"/>
    </source>
</evidence>
<proteinExistence type="predicted"/>
<dbReference type="AlphaFoldDB" id="A0AAI8TZ78"/>
<name>A0AAI8TZ78_MYCME</name>
<keyword evidence="2" id="KW-0812">Transmembrane</keyword>
<keyword evidence="2" id="KW-1133">Transmembrane helix</keyword>
<evidence type="ECO:0000256" key="2">
    <source>
        <dbReference type="SAM" id="Phobius"/>
    </source>
</evidence>
<feature type="compositionally biased region" description="Basic and acidic residues" evidence="1">
    <location>
        <begin position="52"/>
        <end position="67"/>
    </location>
</feature>
<dbReference type="Proteomes" id="UP001241092">
    <property type="component" value="Chromosome"/>
</dbReference>
<gene>
    <name evidence="4" type="ORF">hbim_05023</name>
    <name evidence="3" type="ORF">MMAGJ_55290</name>
</gene>
<accession>A0AAI8TZ78</accession>
<keyword evidence="2" id="KW-0472">Membrane</keyword>